<evidence type="ECO:0000313" key="1">
    <source>
        <dbReference type="EMBL" id="PHP29609.1"/>
    </source>
</evidence>
<gene>
    <name evidence="1" type="ORF">CJ301_00375</name>
</gene>
<dbReference type="GO" id="GO:0003677">
    <property type="term" value="F:DNA binding"/>
    <property type="evidence" value="ECO:0007669"/>
    <property type="project" value="UniProtKB-KW"/>
</dbReference>
<keyword evidence="2" id="KW-1185">Reference proteome</keyword>
<dbReference type="Gene3D" id="1.10.10.10">
    <property type="entry name" value="Winged helix-like DNA-binding domain superfamily/Winged helix DNA-binding domain"/>
    <property type="match status" value="1"/>
</dbReference>
<protein>
    <submittedName>
        <fullName evidence="1">DNA-binding protein</fullName>
    </submittedName>
</protein>
<dbReference type="InterPro" id="IPR036388">
    <property type="entry name" value="WH-like_DNA-bd_sf"/>
</dbReference>
<dbReference type="Proteomes" id="UP000221860">
    <property type="component" value="Unassembled WGS sequence"/>
</dbReference>
<dbReference type="AlphaFoldDB" id="A0A2G1MLH4"/>
<dbReference type="EMBL" id="NQWH01000001">
    <property type="protein sequence ID" value="PHP29609.1"/>
    <property type="molecule type" value="Genomic_DNA"/>
</dbReference>
<sequence length="85" mass="9755">MTRPVYYTANEVAEIFKRDPHTIRDWINHGCPTPDGPVKLQAMKLGKSWTIRDEWLAVFELRVRPSQGKPDLDLDTPSTTDKESS</sequence>
<accession>A0A2G1MLH4</accession>
<name>A0A2G1MLH4_9RHOB</name>
<dbReference type="InterPro" id="IPR009061">
    <property type="entry name" value="DNA-bd_dom_put_sf"/>
</dbReference>
<organism evidence="1 2">
    <name type="scientific">Limimaricola cinnabarinus</name>
    <dbReference type="NCBI Taxonomy" id="1125964"/>
    <lineage>
        <taxon>Bacteria</taxon>
        <taxon>Pseudomonadati</taxon>
        <taxon>Pseudomonadota</taxon>
        <taxon>Alphaproteobacteria</taxon>
        <taxon>Rhodobacterales</taxon>
        <taxon>Paracoccaceae</taxon>
        <taxon>Limimaricola</taxon>
    </lineage>
</organism>
<dbReference type="OrthoDB" id="7729387at2"/>
<proteinExistence type="predicted"/>
<keyword evidence="1" id="KW-0238">DNA-binding</keyword>
<evidence type="ECO:0000313" key="2">
    <source>
        <dbReference type="Proteomes" id="UP000221860"/>
    </source>
</evidence>
<comment type="caution">
    <text evidence="1">The sequence shown here is derived from an EMBL/GenBank/DDBJ whole genome shotgun (WGS) entry which is preliminary data.</text>
</comment>
<reference evidence="1 2" key="1">
    <citation type="submission" date="2017-08" db="EMBL/GenBank/DDBJ databases">
        <title>Draft Genome Sequence of Loktanella cinnabarina Strain XM1, Isolated from Coastal Surface Water.</title>
        <authorList>
            <person name="Ma R."/>
            <person name="Wang J."/>
            <person name="Wang Q."/>
            <person name="Ma Z."/>
            <person name="Li J."/>
            <person name="Chen L."/>
        </authorList>
    </citation>
    <scope>NUCLEOTIDE SEQUENCE [LARGE SCALE GENOMIC DNA]</scope>
    <source>
        <strain evidence="1 2">XM1</strain>
    </source>
</reference>
<dbReference type="SUPFAM" id="SSF46955">
    <property type="entry name" value="Putative DNA-binding domain"/>
    <property type="match status" value="1"/>
</dbReference>